<gene>
    <name evidence="1" type="ORF">QL112_005725</name>
    <name evidence="2" type="ORF">QL112_008535</name>
</gene>
<evidence type="ECO:0000313" key="2">
    <source>
        <dbReference type="EMBL" id="WNH03705.1"/>
    </source>
</evidence>
<protein>
    <submittedName>
        <fullName evidence="2">Uncharacterized protein</fullName>
    </submittedName>
</protein>
<dbReference type="GeneID" id="88855598"/>
<proteinExistence type="predicted"/>
<name>A0ABY9XMC6_9GAMM</name>
<dbReference type="EMBL" id="CP133647">
    <property type="protein sequence ID" value="WNH03705.1"/>
    <property type="molecule type" value="Genomic_DNA"/>
</dbReference>
<keyword evidence="3" id="KW-1185">Reference proteome</keyword>
<sequence>MVELLHQNRRRWLLRKWRGYWNEDRDIREQVRYSKYLRALFNFESRYRVIKLFVRADQERGKI</sequence>
<dbReference type="EMBL" id="CP133647">
    <property type="protein sequence ID" value="WNH03200.1"/>
    <property type="molecule type" value="Genomic_DNA"/>
</dbReference>
<organism evidence="2 3">
    <name type="scientific">Xenorhabdus griffiniae</name>
    <dbReference type="NCBI Taxonomy" id="351672"/>
    <lineage>
        <taxon>Bacteria</taxon>
        <taxon>Pseudomonadati</taxon>
        <taxon>Pseudomonadota</taxon>
        <taxon>Gammaproteobacteria</taxon>
        <taxon>Enterobacterales</taxon>
        <taxon>Morganellaceae</taxon>
        <taxon>Xenorhabdus</taxon>
    </lineage>
</organism>
<evidence type="ECO:0000313" key="3">
    <source>
        <dbReference type="Proteomes" id="UP001300348"/>
    </source>
</evidence>
<reference evidence="2 3" key="1">
    <citation type="journal article" date="2023" name="Access Microbiol">
        <title>The genome of a steinernematid-associated Pseudomonas piscis bacterium encodes the biosynthesis of insect toxins.</title>
        <authorList>
            <person name="Awori R.M."/>
            <person name="Hendre P."/>
            <person name="Amugune N.O."/>
        </authorList>
    </citation>
    <scope>NUCLEOTIDE SEQUENCE [LARGE SCALE GENOMIC DNA]</scope>
    <source>
        <strain evidence="2 3">97</strain>
    </source>
</reference>
<dbReference type="RefSeq" id="WP_193836462.1">
    <property type="nucleotide sequence ID" value="NZ_CAWPOC010000139.1"/>
</dbReference>
<evidence type="ECO:0000313" key="1">
    <source>
        <dbReference type="EMBL" id="WNH03200.1"/>
    </source>
</evidence>
<accession>A0ABY9XMC6</accession>
<dbReference type="Proteomes" id="UP001300348">
    <property type="component" value="Chromosome"/>
</dbReference>